<reference evidence="3" key="1">
    <citation type="journal article" date="2019" name="Int. J. Syst. Evol. Microbiol.">
        <title>The Global Catalogue of Microorganisms (GCM) 10K type strain sequencing project: providing services to taxonomists for standard genome sequencing and annotation.</title>
        <authorList>
            <consortium name="The Broad Institute Genomics Platform"/>
            <consortium name="The Broad Institute Genome Sequencing Center for Infectious Disease"/>
            <person name="Wu L."/>
            <person name="Ma J."/>
        </authorList>
    </citation>
    <scope>NUCLEOTIDE SEQUENCE [LARGE SCALE GENOMIC DNA]</scope>
    <source>
        <strain evidence="3">JCM 17927</strain>
    </source>
</reference>
<feature type="chain" id="PRO_5046808304" description="Lipoprotein" evidence="1">
    <location>
        <begin position="20"/>
        <end position="243"/>
    </location>
</feature>
<dbReference type="Proteomes" id="UP001501175">
    <property type="component" value="Unassembled WGS sequence"/>
</dbReference>
<dbReference type="PROSITE" id="PS51257">
    <property type="entry name" value="PROKAR_LIPOPROTEIN"/>
    <property type="match status" value="1"/>
</dbReference>
<evidence type="ECO:0008006" key="4">
    <source>
        <dbReference type="Google" id="ProtNLM"/>
    </source>
</evidence>
<dbReference type="EMBL" id="BAABHD010000012">
    <property type="protein sequence ID" value="GAA4450554.1"/>
    <property type="molecule type" value="Genomic_DNA"/>
</dbReference>
<dbReference type="RefSeq" id="WP_345241465.1">
    <property type="nucleotide sequence ID" value="NZ_BAABHD010000012.1"/>
</dbReference>
<comment type="caution">
    <text evidence="2">The sequence shown here is derived from an EMBL/GenBank/DDBJ whole genome shotgun (WGS) entry which is preliminary data.</text>
</comment>
<keyword evidence="1" id="KW-0732">Signal</keyword>
<keyword evidence="3" id="KW-1185">Reference proteome</keyword>
<evidence type="ECO:0000313" key="3">
    <source>
        <dbReference type="Proteomes" id="UP001501175"/>
    </source>
</evidence>
<feature type="signal peptide" evidence="1">
    <location>
        <begin position="1"/>
        <end position="19"/>
    </location>
</feature>
<protein>
    <recommendedName>
        <fullName evidence="4">Lipoprotein</fullName>
    </recommendedName>
</protein>
<name>A0ABP8MH06_9BACT</name>
<proteinExistence type="predicted"/>
<gene>
    <name evidence="2" type="ORF">GCM10023189_11380</name>
</gene>
<organism evidence="2 3">
    <name type="scientific">Nibrella saemangeumensis</name>
    <dbReference type="NCBI Taxonomy" id="1084526"/>
    <lineage>
        <taxon>Bacteria</taxon>
        <taxon>Pseudomonadati</taxon>
        <taxon>Bacteroidota</taxon>
        <taxon>Cytophagia</taxon>
        <taxon>Cytophagales</taxon>
        <taxon>Spirosomataceae</taxon>
        <taxon>Nibrella</taxon>
    </lineage>
</organism>
<sequence length="243" mass="25965">MKKLSILTALAMPALAIFASCSDESTTLTPSRTQASARVGNGAPTGAHYNLNIIGVPKGKSADMTGNNGGRIFVALDGKTRINLYPGTDFQVTDANGTDANGASFTLPDPDPESDGTTTYSVFARVPGNQRGNATLTTCADGVVVDGEEIAVELDCDGITFDASNFKKFTNVSAELLYVTILTDVALDTDDDGVIDYTLKAGRYPIFDERLYGFFWEYDNQGLKLLQLRFYPISTTVDGVVTP</sequence>
<accession>A0ABP8MH06</accession>
<evidence type="ECO:0000256" key="1">
    <source>
        <dbReference type="SAM" id="SignalP"/>
    </source>
</evidence>
<evidence type="ECO:0000313" key="2">
    <source>
        <dbReference type="EMBL" id="GAA4450554.1"/>
    </source>
</evidence>